<gene>
    <name evidence="2" type="ORF">HMPREF0072_0284</name>
</gene>
<dbReference type="RefSeq" id="WP_004827392.1">
    <property type="nucleotide sequence ID" value="NZ_GG666045.1"/>
</dbReference>
<dbReference type="EMBL" id="ABYO01000015">
    <property type="protein sequence ID" value="EEI87256.1"/>
    <property type="molecule type" value="Genomic_DNA"/>
</dbReference>
<organism evidence="2 3">
    <name type="scientific">Anaerococcus lactolyticus ATCC 51172</name>
    <dbReference type="NCBI Taxonomy" id="525254"/>
    <lineage>
        <taxon>Bacteria</taxon>
        <taxon>Bacillati</taxon>
        <taxon>Bacillota</taxon>
        <taxon>Tissierellia</taxon>
        <taxon>Tissierellales</taxon>
        <taxon>Peptoniphilaceae</taxon>
        <taxon>Anaerococcus</taxon>
    </lineage>
</organism>
<keyword evidence="3" id="KW-1185">Reference proteome</keyword>
<dbReference type="SMART" id="SM00530">
    <property type="entry name" value="HTH_XRE"/>
    <property type="match status" value="1"/>
</dbReference>
<dbReference type="InterPro" id="IPR001387">
    <property type="entry name" value="Cro/C1-type_HTH"/>
</dbReference>
<dbReference type="AlphaFoldDB" id="C2BD64"/>
<dbReference type="GO" id="GO:0003677">
    <property type="term" value="F:DNA binding"/>
    <property type="evidence" value="ECO:0007669"/>
    <property type="project" value="InterPro"/>
</dbReference>
<protein>
    <recommendedName>
        <fullName evidence="1">HTH cro/C1-type domain-containing protein</fullName>
    </recommendedName>
</protein>
<comment type="caution">
    <text evidence="2">The sequence shown here is derived from an EMBL/GenBank/DDBJ whole genome shotgun (WGS) entry which is preliminary data.</text>
</comment>
<reference evidence="2 3" key="1">
    <citation type="submission" date="2008-10" db="EMBL/GenBank/DDBJ databases">
        <authorList>
            <person name="Qin X."/>
            <person name="Bachman B."/>
            <person name="Battles P."/>
            <person name="Bell A."/>
            <person name="Bess C."/>
            <person name="Bickham C."/>
            <person name="Chaboub L."/>
            <person name="Chen D."/>
            <person name="Coyle M."/>
            <person name="Deiros D.R."/>
            <person name="Dinh H."/>
            <person name="Forbes L."/>
            <person name="Fowler G."/>
            <person name="Francisco L."/>
            <person name="Fu Q."/>
            <person name="Gubbala S."/>
            <person name="Hale W."/>
            <person name="Han Y."/>
            <person name="Hemphill L."/>
            <person name="Highlander S.K."/>
            <person name="Hirani K."/>
            <person name="Hogues M."/>
            <person name="Jackson L."/>
            <person name="Jakkamsetti A."/>
            <person name="Javaid M."/>
            <person name="Jiang H."/>
            <person name="Korchina V."/>
            <person name="Kovar C."/>
            <person name="Lara F."/>
            <person name="Lee S."/>
            <person name="Mata R."/>
            <person name="Mathew T."/>
            <person name="Moen C."/>
            <person name="Morales K."/>
            <person name="Munidasa M."/>
            <person name="Nazareth L."/>
            <person name="Ngo R."/>
            <person name="Nguyen L."/>
            <person name="Okwuonu G."/>
            <person name="Ongeri F."/>
            <person name="Patil S."/>
            <person name="Petrosino J."/>
            <person name="Pham C."/>
            <person name="Pham P."/>
            <person name="Pu L.-L."/>
            <person name="Puazo M."/>
            <person name="Raj R."/>
            <person name="Reid J."/>
            <person name="Rouhana J."/>
            <person name="Saada N."/>
            <person name="Shang Y."/>
            <person name="Simmons D."/>
            <person name="Thornton R."/>
            <person name="Warren J."/>
            <person name="Weissenberger G."/>
            <person name="Zhang J."/>
            <person name="Zhang L."/>
            <person name="Zhou C."/>
            <person name="Zhu D."/>
            <person name="Muzny D."/>
            <person name="Worley K."/>
            <person name="Gibbs R."/>
        </authorList>
    </citation>
    <scope>NUCLEOTIDE SEQUENCE [LARGE SCALE GENOMIC DNA]</scope>
    <source>
        <strain evidence="2 3">ATCC 51172</strain>
    </source>
</reference>
<dbReference type="HOGENOM" id="CLU_2505538_0_0_9"/>
<name>C2BD64_9FIRM</name>
<sequence>MMNDYLKEKGEAYDRKIRARLRTKVKESDVPIQTIAESIGKSPPSVYRYLSLKNKSRLPIEIIVKILAAIGVNEAEFFKEVDEMD</sequence>
<evidence type="ECO:0000259" key="1">
    <source>
        <dbReference type="SMART" id="SM00530"/>
    </source>
</evidence>
<proteinExistence type="predicted"/>
<dbReference type="STRING" id="525254.HMPREF0072_0284"/>
<dbReference type="Proteomes" id="UP000005984">
    <property type="component" value="Unassembled WGS sequence"/>
</dbReference>
<accession>C2BD64</accession>
<evidence type="ECO:0000313" key="2">
    <source>
        <dbReference type="EMBL" id="EEI87256.1"/>
    </source>
</evidence>
<dbReference type="InterPro" id="IPR010982">
    <property type="entry name" value="Lambda_DNA-bd_dom_sf"/>
</dbReference>
<dbReference type="Gene3D" id="1.10.260.40">
    <property type="entry name" value="lambda repressor-like DNA-binding domains"/>
    <property type="match status" value="1"/>
</dbReference>
<feature type="domain" description="HTH cro/C1-type" evidence="1">
    <location>
        <begin position="20"/>
        <end position="77"/>
    </location>
</feature>
<evidence type="ECO:0000313" key="3">
    <source>
        <dbReference type="Proteomes" id="UP000005984"/>
    </source>
</evidence>
<dbReference type="SUPFAM" id="SSF47413">
    <property type="entry name" value="lambda repressor-like DNA-binding domains"/>
    <property type="match status" value="1"/>
</dbReference>